<dbReference type="Pfam" id="PF26350">
    <property type="entry name" value="DUF8090"/>
    <property type="match status" value="1"/>
</dbReference>
<dbReference type="GO" id="GO:0004386">
    <property type="term" value="F:helicase activity"/>
    <property type="evidence" value="ECO:0007669"/>
    <property type="project" value="UniProtKB-KW"/>
</dbReference>
<evidence type="ECO:0000259" key="2">
    <source>
        <dbReference type="PROSITE" id="PS51194"/>
    </source>
</evidence>
<dbReference type="PROSITE" id="PS51194">
    <property type="entry name" value="HELICASE_CTER"/>
    <property type="match status" value="1"/>
</dbReference>
<keyword evidence="3" id="KW-0347">Helicase</keyword>
<evidence type="ECO:0000313" key="4">
    <source>
        <dbReference type="Proteomes" id="UP000559117"/>
    </source>
</evidence>
<name>A0A840UMA3_9FIRM</name>
<dbReference type="Gene3D" id="3.40.50.300">
    <property type="entry name" value="P-loop containing nucleotide triphosphate hydrolases"/>
    <property type="match status" value="2"/>
</dbReference>
<protein>
    <submittedName>
        <fullName evidence="3">Superfamily II DNA or RNA helicase</fullName>
    </submittedName>
</protein>
<dbReference type="InterPro" id="IPR025202">
    <property type="entry name" value="PLD-like_dom"/>
</dbReference>
<dbReference type="PROSITE" id="PS51192">
    <property type="entry name" value="HELICASE_ATP_BIND_1"/>
    <property type="match status" value="1"/>
</dbReference>
<feature type="domain" description="Helicase C-terminal" evidence="2">
    <location>
        <begin position="418"/>
        <end position="565"/>
    </location>
</feature>
<proteinExistence type="predicted"/>
<organism evidence="3 4">
    <name type="scientific">Pectinatus brassicae</name>
    <dbReference type="NCBI Taxonomy" id="862415"/>
    <lineage>
        <taxon>Bacteria</taxon>
        <taxon>Bacillati</taxon>
        <taxon>Bacillota</taxon>
        <taxon>Negativicutes</taxon>
        <taxon>Selenomonadales</taxon>
        <taxon>Selenomonadaceae</taxon>
        <taxon>Pectinatus</taxon>
    </lineage>
</organism>
<dbReference type="Proteomes" id="UP000559117">
    <property type="component" value="Unassembled WGS sequence"/>
</dbReference>
<gene>
    <name evidence="3" type="ORF">HNR32_000503</name>
</gene>
<sequence length="942" mass="108851">MNLNKFLSNNNDTMHSELIYNDAVDKKSVIAILEKSLYSCTKFYFIVAFITRSGVLLLKDCLKALEQKHISGCILTTDYLCFSEPEALEELQQFSNIKIRIYNKENFHIKGYIFEYDNSFTYLIGSSNLTQNALKANKEWNVKLNCQTTSSFHQKTYKEFEKLWQNSQILTIDWLEEYKKHYKKVITSTNKGNIFTNTAVFHPNIMQQKALTALKNLRHNKENKALLISATGTGKTILSALDVKSFKPQRLLFIAHREQLLKQAETSFKLVLGNNINSGFLTGQQKNYSANYLFASINMLGRADVLKHFTPTHFDYIIIDESHRSGAPTYQQLIAYFKPQFILGMTATPNRTDNFIINKLFDYNIAYEIRLQEAMQENLLCPFHYFGIADIKINNKTIDDNSAFTDLTATARVNHIIDKARFYGHSSERVRGLVFCRSVAEAAALSLDFNQQGFFTTALSATDTPAARNTAIKKLEQVPRINGLDYIFSVDIFNEGIDIPAVNQIIMLRPTISPIIFTQQLGRGLRKYNNKDYVVILDFIGNYNNNFMIPIALFGDTSYNKDNLRRVLTEGKQTLYGASTVSFDAIAQKRIYDAIDTARLSDTALLKRSYEDLKHKLNHIPSFNDFSNFGSIDILKYIEKFGSYHTFLQKYEPAYNIKLNEIEEEILLYISKRFAAGKRILETAALILLINNPNNLFIRLENFLQQNYQLILPVAAKTSLINNLTNKFTIKNEQEKYQHCIFIKNAGTDYSSSEQFQQCLQNPLFKHKLLSLLNFAQERYTNNYQQHYNNTCLCLYQKYTYEEVCYLLNWPHKINPNAMAGYFYEKTTHTMPVFINYIPADKKRVAYTNEFLSNQQITAYSKLNRKLDSTDAQHIYNATTEKNKIYLFIRKPYEDKNSKEFYFLGEITAVGQPVSAPEFNGFKTTYELADPVRDDIFNYLTS</sequence>
<evidence type="ECO:0000313" key="3">
    <source>
        <dbReference type="EMBL" id="MBB5335382.1"/>
    </source>
</evidence>
<feature type="domain" description="Helicase ATP-binding" evidence="1">
    <location>
        <begin position="216"/>
        <end position="367"/>
    </location>
</feature>
<dbReference type="PANTHER" id="PTHR47396:SF1">
    <property type="entry name" value="ATP-DEPENDENT HELICASE IRC3-RELATED"/>
    <property type="match status" value="1"/>
</dbReference>
<accession>A0A840UMA3</accession>
<dbReference type="InterPro" id="IPR006935">
    <property type="entry name" value="Helicase/UvrB_N"/>
</dbReference>
<keyword evidence="4" id="KW-1185">Reference proteome</keyword>
<dbReference type="InterPro" id="IPR014001">
    <property type="entry name" value="Helicase_ATP-bd"/>
</dbReference>
<keyword evidence="3" id="KW-0067">ATP-binding</keyword>
<dbReference type="InterPro" id="IPR058403">
    <property type="entry name" value="DUF8090"/>
</dbReference>
<dbReference type="Pfam" id="PF13091">
    <property type="entry name" value="PLDc_2"/>
    <property type="match status" value="1"/>
</dbReference>
<dbReference type="Pfam" id="PF04851">
    <property type="entry name" value="ResIII"/>
    <property type="match status" value="1"/>
</dbReference>
<dbReference type="Pfam" id="PF00271">
    <property type="entry name" value="Helicase_C"/>
    <property type="match status" value="1"/>
</dbReference>
<dbReference type="SUPFAM" id="SSF52540">
    <property type="entry name" value="P-loop containing nucleoside triphosphate hydrolases"/>
    <property type="match status" value="1"/>
</dbReference>
<dbReference type="InterPro" id="IPR027417">
    <property type="entry name" value="P-loop_NTPase"/>
</dbReference>
<dbReference type="SUPFAM" id="SSF56024">
    <property type="entry name" value="Phospholipase D/nuclease"/>
    <property type="match status" value="1"/>
</dbReference>
<dbReference type="InterPro" id="IPR001650">
    <property type="entry name" value="Helicase_C-like"/>
</dbReference>
<dbReference type="GO" id="GO:0003677">
    <property type="term" value="F:DNA binding"/>
    <property type="evidence" value="ECO:0007669"/>
    <property type="project" value="InterPro"/>
</dbReference>
<dbReference type="GO" id="GO:0005829">
    <property type="term" value="C:cytosol"/>
    <property type="evidence" value="ECO:0007669"/>
    <property type="project" value="TreeGrafter"/>
</dbReference>
<evidence type="ECO:0000259" key="1">
    <source>
        <dbReference type="PROSITE" id="PS51192"/>
    </source>
</evidence>
<dbReference type="EMBL" id="JACHFH010000004">
    <property type="protein sequence ID" value="MBB5335382.1"/>
    <property type="molecule type" value="Genomic_DNA"/>
</dbReference>
<dbReference type="CDD" id="cd18032">
    <property type="entry name" value="DEXHc_RE_I_III_res"/>
    <property type="match status" value="1"/>
</dbReference>
<keyword evidence="3" id="KW-0378">Hydrolase</keyword>
<dbReference type="AlphaFoldDB" id="A0A840UMA3"/>
<dbReference type="GO" id="GO:0005524">
    <property type="term" value="F:ATP binding"/>
    <property type="evidence" value="ECO:0007669"/>
    <property type="project" value="InterPro"/>
</dbReference>
<keyword evidence="3" id="KW-0547">Nucleotide-binding</keyword>
<dbReference type="SMART" id="SM00490">
    <property type="entry name" value="HELICc"/>
    <property type="match status" value="1"/>
</dbReference>
<dbReference type="PANTHER" id="PTHR47396">
    <property type="entry name" value="TYPE I RESTRICTION ENZYME ECOKI R PROTEIN"/>
    <property type="match status" value="1"/>
</dbReference>
<dbReference type="InterPro" id="IPR050742">
    <property type="entry name" value="Helicase_Restrict-Modif_Enz"/>
</dbReference>
<dbReference type="InterPro" id="IPR021835">
    <property type="entry name" value="DUF3427"/>
</dbReference>
<dbReference type="CDD" id="cd18799">
    <property type="entry name" value="SF2_C_EcoAI-like"/>
    <property type="match status" value="1"/>
</dbReference>
<reference evidence="3 4" key="1">
    <citation type="submission" date="2020-08" db="EMBL/GenBank/DDBJ databases">
        <title>Genomic Encyclopedia of Type Strains, Phase IV (KMG-IV): sequencing the most valuable type-strain genomes for metagenomic binning, comparative biology and taxonomic classification.</title>
        <authorList>
            <person name="Goeker M."/>
        </authorList>
    </citation>
    <scope>NUCLEOTIDE SEQUENCE [LARGE SCALE GENOMIC DNA]</scope>
    <source>
        <strain evidence="3 4">DSM 24661</strain>
    </source>
</reference>
<dbReference type="SMART" id="SM00487">
    <property type="entry name" value="DEXDc"/>
    <property type="match status" value="1"/>
</dbReference>
<dbReference type="GO" id="GO:0016787">
    <property type="term" value="F:hydrolase activity"/>
    <property type="evidence" value="ECO:0007669"/>
    <property type="project" value="InterPro"/>
</dbReference>
<comment type="caution">
    <text evidence="3">The sequence shown here is derived from an EMBL/GenBank/DDBJ whole genome shotgun (WGS) entry which is preliminary data.</text>
</comment>
<dbReference type="Gene3D" id="3.30.870.10">
    <property type="entry name" value="Endonuclease Chain A"/>
    <property type="match status" value="1"/>
</dbReference>
<dbReference type="RefSeq" id="WP_183859308.1">
    <property type="nucleotide sequence ID" value="NZ_JACHFH010000004.1"/>
</dbReference>
<dbReference type="Pfam" id="PF11907">
    <property type="entry name" value="DUF3427"/>
    <property type="match status" value="1"/>
</dbReference>